<dbReference type="RefSeq" id="WP_268049360.1">
    <property type="nucleotide sequence ID" value="NZ_JAPQES010000002.1"/>
</dbReference>
<feature type="transmembrane region" description="Helical" evidence="1">
    <location>
        <begin position="224"/>
        <end position="242"/>
    </location>
</feature>
<gene>
    <name evidence="2" type="ORF">OXH55_08195</name>
</gene>
<feature type="transmembrane region" description="Helical" evidence="1">
    <location>
        <begin position="137"/>
        <end position="158"/>
    </location>
</feature>
<feature type="transmembrane region" description="Helical" evidence="1">
    <location>
        <begin position="53"/>
        <end position="73"/>
    </location>
</feature>
<dbReference type="Proteomes" id="UP001079657">
    <property type="component" value="Unassembled WGS sequence"/>
</dbReference>
<keyword evidence="1" id="KW-1133">Transmembrane helix</keyword>
<keyword evidence="1" id="KW-0812">Transmembrane</keyword>
<sequence length="248" mass="28448">MFDGLYSEFLKLKRTGYYITILLVGFICLQFSTMNKQMVSSLNWYGYFFKFEFIAFSIFFTLVISNVIAIIFIREFRYKTAPIAFTYPNGRFGALINKFFMSILVIAIIYVMSYIFIVLGGIIFLKTPLTVEPLINHFKIFIISFIFQVALIPLAILVSLIGKSMIISSIYSVVLIIGNVHYILESKYSDYIFSILPASPVAKLRTPICEVPIPVNMVINNNDIYLGIYIFIIGITGCILFYRKANIY</sequence>
<accession>A0ABT4CNH8</accession>
<evidence type="ECO:0000313" key="3">
    <source>
        <dbReference type="Proteomes" id="UP001079657"/>
    </source>
</evidence>
<feature type="transmembrane region" description="Helical" evidence="1">
    <location>
        <begin position="165"/>
        <end position="184"/>
    </location>
</feature>
<feature type="transmembrane region" description="Helical" evidence="1">
    <location>
        <begin position="15"/>
        <end position="33"/>
    </location>
</feature>
<organism evidence="2 3">
    <name type="scientific">Clostridium ganghwense</name>
    <dbReference type="NCBI Taxonomy" id="312089"/>
    <lineage>
        <taxon>Bacteria</taxon>
        <taxon>Bacillati</taxon>
        <taxon>Bacillota</taxon>
        <taxon>Clostridia</taxon>
        <taxon>Eubacteriales</taxon>
        <taxon>Clostridiaceae</taxon>
        <taxon>Clostridium</taxon>
    </lineage>
</organism>
<comment type="caution">
    <text evidence="2">The sequence shown here is derived from an EMBL/GenBank/DDBJ whole genome shotgun (WGS) entry which is preliminary data.</text>
</comment>
<reference evidence="2" key="1">
    <citation type="submission" date="2022-12" db="EMBL/GenBank/DDBJ databases">
        <authorList>
            <person name="Wang J."/>
        </authorList>
    </citation>
    <scope>NUCLEOTIDE SEQUENCE</scope>
    <source>
        <strain evidence="2">HY-42-06</strain>
    </source>
</reference>
<dbReference type="EMBL" id="JAPQES010000002">
    <property type="protein sequence ID" value="MCY6370610.1"/>
    <property type="molecule type" value="Genomic_DNA"/>
</dbReference>
<proteinExistence type="predicted"/>
<dbReference type="PANTHER" id="PTHR37305">
    <property type="entry name" value="INTEGRAL MEMBRANE PROTEIN-RELATED"/>
    <property type="match status" value="1"/>
</dbReference>
<keyword evidence="1" id="KW-0472">Membrane</keyword>
<name>A0ABT4CNH8_9CLOT</name>
<feature type="transmembrane region" description="Helical" evidence="1">
    <location>
        <begin position="99"/>
        <end position="125"/>
    </location>
</feature>
<protein>
    <submittedName>
        <fullName evidence="2">ABC transporter permease</fullName>
    </submittedName>
</protein>
<dbReference type="PANTHER" id="PTHR37305:SF1">
    <property type="entry name" value="MEMBRANE PROTEIN"/>
    <property type="match status" value="1"/>
</dbReference>
<keyword evidence="3" id="KW-1185">Reference proteome</keyword>
<evidence type="ECO:0000256" key="1">
    <source>
        <dbReference type="SAM" id="Phobius"/>
    </source>
</evidence>
<evidence type="ECO:0000313" key="2">
    <source>
        <dbReference type="EMBL" id="MCY6370610.1"/>
    </source>
</evidence>
<dbReference type="Pfam" id="PF12730">
    <property type="entry name" value="ABC2_membrane_4"/>
    <property type="match status" value="1"/>
</dbReference>